<dbReference type="Proteomes" id="UP001501116">
    <property type="component" value="Unassembled WGS sequence"/>
</dbReference>
<dbReference type="PRINTS" id="PR00032">
    <property type="entry name" value="HTHARAC"/>
</dbReference>
<sequence length="64" mass="7328">MPTWFPQWRTQLRLQQALRLLADDLPVTVVAHRCGWASTSAFTDVFRAAFGHTPGTHREDGHLR</sequence>
<keyword evidence="2" id="KW-0238">DNA-binding</keyword>
<dbReference type="InterPro" id="IPR018060">
    <property type="entry name" value="HTH_AraC"/>
</dbReference>
<evidence type="ECO:0000256" key="1">
    <source>
        <dbReference type="ARBA" id="ARBA00023015"/>
    </source>
</evidence>
<dbReference type="EMBL" id="BAAANN010000009">
    <property type="protein sequence ID" value="GAA1956224.1"/>
    <property type="molecule type" value="Genomic_DNA"/>
</dbReference>
<name>A0ABP5C2H8_9PSEU</name>
<dbReference type="SMART" id="SM00342">
    <property type="entry name" value="HTH_ARAC"/>
    <property type="match status" value="1"/>
</dbReference>
<accession>A0ABP5C2H8</accession>
<gene>
    <name evidence="5" type="ORF">GCM10009754_27610</name>
</gene>
<comment type="caution">
    <text evidence="5">The sequence shown here is derived from an EMBL/GenBank/DDBJ whole genome shotgun (WGS) entry which is preliminary data.</text>
</comment>
<evidence type="ECO:0000259" key="4">
    <source>
        <dbReference type="PROSITE" id="PS01124"/>
    </source>
</evidence>
<organism evidence="5 6">
    <name type="scientific">Amycolatopsis minnesotensis</name>
    <dbReference type="NCBI Taxonomy" id="337894"/>
    <lineage>
        <taxon>Bacteria</taxon>
        <taxon>Bacillati</taxon>
        <taxon>Actinomycetota</taxon>
        <taxon>Actinomycetes</taxon>
        <taxon>Pseudonocardiales</taxon>
        <taxon>Pseudonocardiaceae</taxon>
        <taxon>Amycolatopsis</taxon>
    </lineage>
</organism>
<dbReference type="SUPFAM" id="SSF46689">
    <property type="entry name" value="Homeodomain-like"/>
    <property type="match status" value="1"/>
</dbReference>
<dbReference type="Pfam" id="PF12833">
    <property type="entry name" value="HTH_18"/>
    <property type="match status" value="1"/>
</dbReference>
<keyword evidence="1" id="KW-0805">Transcription regulation</keyword>
<keyword evidence="6" id="KW-1185">Reference proteome</keyword>
<dbReference type="InterPro" id="IPR009057">
    <property type="entry name" value="Homeodomain-like_sf"/>
</dbReference>
<evidence type="ECO:0000256" key="3">
    <source>
        <dbReference type="ARBA" id="ARBA00023163"/>
    </source>
</evidence>
<protein>
    <recommendedName>
        <fullName evidence="4">HTH araC/xylS-type domain-containing protein</fullName>
    </recommendedName>
</protein>
<dbReference type="Gene3D" id="1.10.10.60">
    <property type="entry name" value="Homeodomain-like"/>
    <property type="match status" value="1"/>
</dbReference>
<evidence type="ECO:0000313" key="5">
    <source>
        <dbReference type="EMBL" id="GAA1956224.1"/>
    </source>
</evidence>
<dbReference type="PANTHER" id="PTHR11019">
    <property type="entry name" value="HTH-TYPE TRANSCRIPTIONAL REGULATOR NIMR"/>
    <property type="match status" value="1"/>
</dbReference>
<keyword evidence="3" id="KW-0804">Transcription</keyword>
<dbReference type="PROSITE" id="PS01124">
    <property type="entry name" value="HTH_ARAC_FAMILY_2"/>
    <property type="match status" value="1"/>
</dbReference>
<proteinExistence type="predicted"/>
<evidence type="ECO:0000313" key="6">
    <source>
        <dbReference type="Proteomes" id="UP001501116"/>
    </source>
</evidence>
<reference evidence="6" key="1">
    <citation type="journal article" date="2019" name="Int. J. Syst. Evol. Microbiol.">
        <title>The Global Catalogue of Microorganisms (GCM) 10K type strain sequencing project: providing services to taxonomists for standard genome sequencing and annotation.</title>
        <authorList>
            <consortium name="The Broad Institute Genomics Platform"/>
            <consortium name="The Broad Institute Genome Sequencing Center for Infectious Disease"/>
            <person name="Wu L."/>
            <person name="Ma J."/>
        </authorList>
    </citation>
    <scope>NUCLEOTIDE SEQUENCE [LARGE SCALE GENOMIC DNA]</scope>
    <source>
        <strain evidence="6">JCM 14545</strain>
    </source>
</reference>
<dbReference type="PANTHER" id="PTHR11019:SF199">
    <property type="entry name" value="HTH-TYPE TRANSCRIPTIONAL REGULATOR NIMR"/>
    <property type="match status" value="1"/>
</dbReference>
<dbReference type="InterPro" id="IPR020449">
    <property type="entry name" value="Tscrpt_reg_AraC-type_HTH"/>
</dbReference>
<evidence type="ECO:0000256" key="2">
    <source>
        <dbReference type="ARBA" id="ARBA00023125"/>
    </source>
</evidence>
<feature type="domain" description="HTH araC/xylS-type" evidence="4">
    <location>
        <begin position="1"/>
        <end position="60"/>
    </location>
</feature>